<reference evidence="7 8" key="1">
    <citation type="submission" date="2019-02" db="EMBL/GenBank/DDBJ databases">
        <title>Deep-cultivation of Planctomycetes and their phenomic and genomic characterization uncovers novel biology.</title>
        <authorList>
            <person name="Wiegand S."/>
            <person name="Jogler M."/>
            <person name="Boedeker C."/>
            <person name="Pinto D."/>
            <person name="Vollmers J."/>
            <person name="Rivas-Marin E."/>
            <person name="Kohn T."/>
            <person name="Peeters S.H."/>
            <person name="Heuer A."/>
            <person name="Rast P."/>
            <person name="Oberbeckmann S."/>
            <person name="Bunk B."/>
            <person name="Jeske O."/>
            <person name="Meyerdierks A."/>
            <person name="Storesund J.E."/>
            <person name="Kallscheuer N."/>
            <person name="Luecker S."/>
            <person name="Lage O.M."/>
            <person name="Pohl T."/>
            <person name="Merkel B.J."/>
            <person name="Hornburger P."/>
            <person name="Mueller R.-W."/>
            <person name="Bruemmer F."/>
            <person name="Labrenz M."/>
            <person name="Spormann A.M."/>
            <person name="Op den Camp H."/>
            <person name="Overmann J."/>
            <person name="Amann R."/>
            <person name="Jetten M.S.M."/>
            <person name="Mascher T."/>
            <person name="Medema M.H."/>
            <person name="Devos D.P."/>
            <person name="Kaster A.-K."/>
            <person name="Ovreas L."/>
            <person name="Rohde M."/>
            <person name="Galperin M.Y."/>
            <person name="Jogler C."/>
        </authorList>
    </citation>
    <scope>NUCLEOTIDE SEQUENCE [LARGE SCALE GENOMIC DNA]</scope>
    <source>
        <strain evidence="7 8">K23_9</strain>
    </source>
</reference>
<feature type="transmembrane region" description="Helical" evidence="6">
    <location>
        <begin position="415"/>
        <end position="437"/>
    </location>
</feature>
<feature type="transmembrane region" description="Helical" evidence="6">
    <location>
        <begin position="122"/>
        <end position="146"/>
    </location>
</feature>
<feature type="transmembrane region" description="Helical" evidence="6">
    <location>
        <begin position="167"/>
        <end position="186"/>
    </location>
</feature>
<keyword evidence="3 6" id="KW-0812">Transmembrane</keyword>
<organism evidence="7 8">
    <name type="scientific">Stieleria marina</name>
    <dbReference type="NCBI Taxonomy" id="1930275"/>
    <lineage>
        <taxon>Bacteria</taxon>
        <taxon>Pseudomonadati</taxon>
        <taxon>Planctomycetota</taxon>
        <taxon>Planctomycetia</taxon>
        <taxon>Pirellulales</taxon>
        <taxon>Pirellulaceae</taxon>
        <taxon>Stieleria</taxon>
    </lineage>
</organism>
<feature type="transmembrane region" description="Helical" evidence="6">
    <location>
        <begin position="390"/>
        <end position="409"/>
    </location>
</feature>
<name>A0A517NM97_9BACT</name>
<dbReference type="PANTHER" id="PTHR43702:SF11">
    <property type="entry name" value="L-FUCOSE-PROTON SYMPORTER"/>
    <property type="match status" value="1"/>
</dbReference>
<evidence type="ECO:0000256" key="1">
    <source>
        <dbReference type="ARBA" id="ARBA00004429"/>
    </source>
</evidence>
<keyword evidence="5 6" id="KW-0472">Membrane</keyword>
<gene>
    <name evidence="7" type="primary">fucP</name>
    <name evidence="7" type="ORF">K239x_01910</name>
</gene>
<evidence type="ECO:0000256" key="5">
    <source>
        <dbReference type="ARBA" id="ARBA00023136"/>
    </source>
</evidence>
<protein>
    <submittedName>
        <fullName evidence="7">L-fucose-proton symporter</fullName>
    </submittedName>
</protein>
<proteinExistence type="predicted"/>
<evidence type="ECO:0000256" key="3">
    <source>
        <dbReference type="ARBA" id="ARBA00022692"/>
    </source>
</evidence>
<dbReference type="GO" id="GO:0005886">
    <property type="term" value="C:plasma membrane"/>
    <property type="evidence" value="ECO:0007669"/>
    <property type="project" value="UniProtKB-SubCell"/>
</dbReference>
<dbReference type="SUPFAM" id="SSF103473">
    <property type="entry name" value="MFS general substrate transporter"/>
    <property type="match status" value="2"/>
</dbReference>
<evidence type="ECO:0000256" key="2">
    <source>
        <dbReference type="ARBA" id="ARBA00022475"/>
    </source>
</evidence>
<dbReference type="InterPro" id="IPR011701">
    <property type="entry name" value="MFS"/>
</dbReference>
<feature type="transmembrane region" description="Helical" evidence="6">
    <location>
        <begin position="444"/>
        <end position="464"/>
    </location>
</feature>
<dbReference type="EMBL" id="CP036526">
    <property type="protein sequence ID" value="QDT08256.1"/>
    <property type="molecule type" value="Genomic_DNA"/>
</dbReference>
<feature type="transmembrane region" description="Helical" evidence="6">
    <location>
        <begin position="277"/>
        <end position="295"/>
    </location>
</feature>
<comment type="subcellular location">
    <subcellularLocation>
        <location evidence="1">Cell inner membrane</location>
        <topology evidence="1">Multi-pass membrane protein</topology>
    </subcellularLocation>
</comment>
<feature type="transmembrane region" description="Helical" evidence="6">
    <location>
        <begin position="27"/>
        <end position="44"/>
    </location>
</feature>
<feature type="transmembrane region" description="Helical" evidence="6">
    <location>
        <begin position="366"/>
        <end position="383"/>
    </location>
</feature>
<keyword evidence="2" id="KW-1003">Cell membrane</keyword>
<dbReference type="InterPro" id="IPR050375">
    <property type="entry name" value="MFS_TsgA-like"/>
</dbReference>
<dbReference type="Gene3D" id="1.20.1250.20">
    <property type="entry name" value="MFS general substrate transporter like domains"/>
    <property type="match status" value="2"/>
</dbReference>
<keyword evidence="4 6" id="KW-1133">Transmembrane helix</keyword>
<dbReference type="OrthoDB" id="9795150at2"/>
<accession>A0A517NM97</accession>
<sequence length="515" mass="56107">MTDEAIPTTNIATDDQTRELPVVPMQYIYPFVLVTTLFALWGFANDVTNPLVAVFKDVFVIDNAQSTWVQMAFYGGYATMALPAAIFIRKFSYKSGIIVGLLLYATGALLSVPAAAGANFNLFIIALYILTFGLAFLETTANPYILSMGPAETSTRRLNLAQAFNPVGSLTGMFIAGTVILSTIQVEDFKNDVNGFQAELRPAAVEKHEHKILPFLKAKDRERTNDPNVKTYVTNLGPDAQNVASTALQDFKDGKIATFQGKTHSELQKQDLKTVSMPYMVIGFIVIGVMVVFILTKMPDTSPSGDEHDLHFGRTVGRLLKNPRYVGGVIAQTFYVGAQIMCWTFIIQYAENALGIDKATAQNHNILAMVIFLCSRFICTFFLKYISPGRLLMVLSLGGFVCTLGAIHLEGMSGLYSLIAVSACMSLMFPTIYGLALDGVGEDAKLGSAGLIFAIVGGAFMPRLQGQILDLDSFMGTTATRGSFYLPALCFVVIAIYGIVCWNRREVSSPESKLA</sequence>
<dbReference type="InterPro" id="IPR036259">
    <property type="entry name" value="MFS_trans_sf"/>
</dbReference>
<evidence type="ECO:0000313" key="7">
    <source>
        <dbReference type="EMBL" id="QDT08256.1"/>
    </source>
</evidence>
<dbReference type="PANTHER" id="PTHR43702">
    <property type="entry name" value="L-FUCOSE-PROTON SYMPORTER"/>
    <property type="match status" value="1"/>
</dbReference>
<feature type="transmembrane region" description="Helical" evidence="6">
    <location>
        <begin position="95"/>
        <end position="116"/>
    </location>
</feature>
<evidence type="ECO:0000256" key="6">
    <source>
        <dbReference type="SAM" id="Phobius"/>
    </source>
</evidence>
<feature type="transmembrane region" description="Helical" evidence="6">
    <location>
        <begin position="68"/>
        <end position="88"/>
    </location>
</feature>
<evidence type="ECO:0000256" key="4">
    <source>
        <dbReference type="ARBA" id="ARBA00022989"/>
    </source>
</evidence>
<dbReference type="Proteomes" id="UP000319817">
    <property type="component" value="Chromosome"/>
</dbReference>
<keyword evidence="8" id="KW-1185">Reference proteome</keyword>
<feature type="transmembrane region" description="Helical" evidence="6">
    <location>
        <begin position="325"/>
        <end position="346"/>
    </location>
</feature>
<dbReference type="GO" id="GO:0022857">
    <property type="term" value="F:transmembrane transporter activity"/>
    <property type="evidence" value="ECO:0007669"/>
    <property type="project" value="InterPro"/>
</dbReference>
<feature type="transmembrane region" description="Helical" evidence="6">
    <location>
        <begin position="484"/>
        <end position="503"/>
    </location>
</feature>
<dbReference type="Pfam" id="PF07690">
    <property type="entry name" value="MFS_1"/>
    <property type="match status" value="1"/>
</dbReference>
<dbReference type="AlphaFoldDB" id="A0A517NM97"/>
<evidence type="ECO:0000313" key="8">
    <source>
        <dbReference type="Proteomes" id="UP000319817"/>
    </source>
</evidence>
<dbReference type="CDD" id="cd17394">
    <property type="entry name" value="MFS_FucP_like"/>
    <property type="match status" value="1"/>
</dbReference>